<protein>
    <recommendedName>
        <fullName evidence="3">F-box domain-containing protein</fullName>
    </recommendedName>
</protein>
<reference evidence="1 2" key="1">
    <citation type="submission" date="2024-01" db="EMBL/GenBank/DDBJ databases">
        <title>A draft genome for the cacao thread blight pathogen Marasmiellus scandens.</title>
        <authorList>
            <person name="Baruah I.K."/>
            <person name="Leung J."/>
            <person name="Bukari Y."/>
            <person name="Amoako-Attah I."/>
            <person name="Meinhardt L.W."/>
            <person name="Bailey B.A."/>
            <person name="Cohen S.P."/>
        </authorList>
    </citation>
    <scope>NUCLEOTIDE SEQUENCE [LARGE SCALE GENOMIC DNA]</scope>
    <source>
        <strain evidence="1 2">GH-19</strain>
    </source>
</reference>
<sequence length="445" mass="51199">MTSCFQLPPELLSWTISFLASDKSSISACSLVSKSWLSAARYHSLHPNYTILKLEDKHISRFLDLLKSPHTSLHLLPATELHLRQQRTPIRKSDYIDNFTERSCKRTKSPCRNSCCVTGVRNWAWKKDTNMSDFFCWKSQDGRSFPALFPAIGSLHIEWVDWQTLPPSALASLRSDYSYSNITSLKLNDVTFQSLDDLVHIICAIPSLCTLHLLENVQFRRPWFDRPNEISECHRLKSIHLDSPSTPVMDAVSRIQYHSALSSIDISLPRHFQLEILQKCEALINAAGPNLSSLKLVGKRLVKFTEKDWVILYRLLALNPNLQELHLNMVLEIHIVDFLQNHLPPSVTQNIHTLHFRFLGLTRLESIPRLQVDWKALDKILSDTARFPKLQTLMFAMAEYAYCVIAGDGWEDEQCEREAECKAAVEVAKQLPETARRMDIFIRKF</sequence>
<dbReference type="InterPro" id="IPR032675">
    <property type="entry name" value="LRR_dom_sf"/>
</dbReference>
<accession>A0ABR1IWT5</accession>
<dbReference type="SUPFAM" id="SSF52047">
    <property type="entry name" value="RNI-like"/>
    <property type="match status" value="1"/>
</dbReference>
<proteinExistence type="predicted"/>
<evidence type="ECO:0000313" key="2">
    <source>
        <dbReference type="Proteomes" id="UP001498398"/>
    </source>
</evidence>
<dbReference type="EMBL" id="JBANRG010000054">
    <property type="protein sequence ID" value="KAK7443458.1"/>
    <property type="molecule type" value="Genomic_DNA"/>
</dbReference>
<organism evidence="1 2">
    <name type="scientific">Marasmiellus scandens</name>
    <dbReference type="NCBI Taxonomy" id="2682957"/>
    <lineage>
        <taxon>Eukaryota</taxon>
        <taxon>Fungi</taxon>
        <taxon>Dikarya</taxon>
        <taxon>Basidiomycota</taxon>
        <taxon>Agaricomycotina</taxon>
        <taxon>Agaricomycetes</taxon>
        <taxon>Agaricomycetidae</taxon>
        <taxon>Agaricales</taxon>
        <taxon>Marasmiineae</taxon>
        <taxon>Omphalotaceae</taxon>
        <taxon>Marasmiellus</taxon>
    </lineage>
</organism>
<name>A0ABR1IWT5_9AGAR</name>
<keyword evidence="2" id="KW-1185">Reference proteome</keyword>
<evidence type="ECO:0008006" key="3">
    <source>
        <dbReference type="Google" id="ProtNLM"/>
    </source>
</evidence>
<dbReference type="Gene3D" id="3.80.10.10">
    <property type="entry name" value="Ribonuclease Inhibitor"/>
    <property type="match status" value="1"/>
</dbReference>
<dbReference type="Proteomes" id="UP001498398">
    <property type="component" value="Unassembled WGS sequence"/>
</dbReference>
<evidence type="ECO:0000313" key="1">
    <source>
        <dbReference type="EMBL" id="KAK7443458.1"/>
    </source>
</evidence>
<comment type="caution">
    <text evidence="1">The sequence shown here is derived from an EMBL/GenBank/DDBJ whole genome shotgun (WGS) entry which is preliminary data.</text>
</comment>
<gene>
    <name evidence="1" type="ORF">VKT23_015631</name>
</gene>